<evidence type="ECO:0000256" key="2">
    <source>
        <dbReference type="SAM" id="SignalP"/>
    </source>
</evidence>
<dbReference type="Gene3D" id="3.30.40.240">
    <property type="entry name" value="Transglutaminase elicitor, body domain"/>
    <property type="match status" value="1"/>
</dbReference>
<evidence type="ECO:0000313" key="6">
    <source>
        <dbReference type="EMBL" id="KAG3215778.1"/>
    </source>
</evidence>
<dbReference type="AlphaFoldDB" id="A0A329RU59"/>
<keyword evidence="9" id="KW-1185">Reference proteome</keyword>
<comment type="caution">
    <text evidence="8">The sequence shown here is derived from an EMBL/GenBank/DDBJ whole genome shotgun (WGS) entry which is preliminary data.</text>
</comment>
<evidence type="ECO:0000313" key="3">
    <source>
        <dbReference type="EMBL" id="KAG2857101.1"/>
    </source>
</evidence>
<dbReference type="EMBL" id="MJFZ01000499">
    <property type="protein sequence ID" value="RAW28307.1"/>
    <property type="molecule type" value="Genomic_DNA"/>
</dbReference>
<dbReference type="OrthoDB" id="10249031at2759"/>
<feature type="chain" id="PRO_5040067784" description="Transglutaminase elicitor" evidence="2">
    <location>
        <begin position="25"/>
        <end position="616"/>
    </location>
</feature>
<accession>A0A329RU59</accession>
<dbReference type="Proteomes" id="UP000251314">
    <property type="component" value="Unassembled WGS sequence"/>
</dbReference>
<evidence type="ECO:0000313" key="8">
    <source>
        <dbReference type="EMBL" id="RAW28307.1"/>
    </source>
</evidence>
<dbReference type="EMBL" id="RCML01000575">
    <property type="protein sequence ID" value="KAG2973443.1"/>
    <property type="molecule type" value="Genomic_DNA"/>
</dbReference>
<evidence type="ECO:0000313" key="5">
    <source>
        <dbReference type="EMBL" id="KAG2973443.1"/>
    </source>
</evidence>
<sequence length="616" mass="65179">MVKIVHCVALGVVIAAATLEVTQATPLECNAYMPTGADILLTDDHPAVMKDYNGAVPVELPVDQCNAATGSGLADTVSSSRKLRRMEDAPGSDITDLETYFGESLEMDFTTLKEQYSSASAPTTPWPGSYWPAYQDSINVIWKSGEKSASAKYAEAYGLDPTDFMNNISAQNGVDAHSGNTKCATDVDCASRNDGSVCAIRKDAPSGYCIPTWYGICHAWAPAAILEDEPKCDVVKNGQTFHVMDIKALVTDIYDGSAITTVFTGARFNGPDTPVSTDEYGRYTSAARRDLGAGFFHIAITNIMGKHKQSFILDVTAGAQVWNQPVRSYKVQTMELVDNAQASQQYFGTSTYPFNAEMVYLAYVNNTVSWIVEAYADGPLASTATVDTYTVSDNYEYLLELDANYAIIGGEWVERSKTDHPDFLWFPTAKPDASSVTSTGLSYANVKELLELSVSCGASEDASVSTSKSASTGGSSDGFYAVRSFSENGSAVVASSSGATETTAVATDTSSSKSSSGSTIAVTAASLPSGLDTLIITPETSSPSSSTTSDEESTVATDAPIDNGYYTAPPTTAGQDLADVLDAISTTDSSTESSSQQESSTVTTTITTDTVHNSCH</sequence>
<evidence type="ECO:0000256" key="1">
    <source>
        <dbReference type="SAM" id="MobiDB-lite"/>
    </source>
</evidence>
<dbReference type="EMBL" id="RCMV01000533">
    <property type="protein sequence ID" value="KAG3215778.1"/>
    <property type="molecule type" value="Genomic_DNA"/>
</dbReference>
<evidence type="ECO:0008006" key="10">
    <source>
        <dbReference type="Google" id="ProtNLM"/>
    </source>
</evidence>
<dbReference type="Proteomes" id="UP000697107">
    <property type="component" value="Unassembled WGS sequence"/>
</dbReference>
<name>A0A329RU59_9STRA</name>
<dbReference type="Proteomes" id="UP000774804">
    <property type="component" value="Unassembled WGS sequence"/>
</dbReference>
<dbReference type="STRING" id="29920.A0A329RU59"/>
<feature type="region of interest" description="Disordered" evidence="1">
    <location>
        <begin position="585"/>
        <end position="616"/>
    </location>
</feature>
<evidence type="ECO:0000313" key="9">
    <source>
        <dbReference type="Proteomes" id="UP000251314"/>
    </source>
</evidence>
<reference evidence="7" key="3">
    <citation type="submission" date="2021-01" db="EMBL/GenBank/DDBJ databases">
        <title>Phytophthora aleatoria, a newly-described species from Pinus radiata is distinct from Phytophthora cactorum isolates based on comparative genomics.</title>
        <authorList>
            <person name="Mcdougal R."/>
            <person name="Panda P."/>
            <person name="Williams N."/>
            <person name="Studholme D.J."/>
        </authorList>
    </citation>
    <scope>NUCLEOTIDE SEQUENCE</scope>
    <source>
        <strain evidence="7">NZFS 3830</strain>
    </source>
</reference>
<protein>
    <recommendedName>
        <fullName evidence="10">Transglutaminase elicitor</fullName>
    </recommendedName>
</protein>
<proteinExistence type="predicted"/>
<dbReference type="Proteomes" id="UP000735874">
    <property type="component" value="Unassembled WGS sequence"/>
</dbReference>
<reference evidence="8 9" key="1">
    <citation type="submission" date="2018-01" db="EMBL/GenBank/DDBJ databases">
        <title>Draft genome of the strawberry crown rot pathogen Phytophthora cactorum.</title>
        <authorList>
            <person name="Armitage A.D."/>
            <person name="Lysoe E."/>
            <person name="Nellist C.F."/>
            <person name="Harrison R.J."/>
            <person name="Brurberg M.B."/>
        </authorList>
    </citation>
    <scope>NUCLEOTIDE SEQUENCE [LARGE SCALE GENOMIC DNA]</scope>
    <source>
        <strain evidence="8 9">10300</strain>
    </source>
</reference>
<evidence type="ECO:0000313" key="7">
    <source>
        <dbReference type="EMBL" id="KAG6958722.1"/>
    </source>
</evidence>
<evidence type="ECO:0000313" key="4">
    <source>
        <dbReference type="EMBL" id="KAG2920240.1"/>
    </source>
</evidence>
<dbReference type="EMBL" id="JAENGZ010000471">
    <property type="protein sequence ID" value="KAG6958722.1"/>
    <property type="molecule type" value="Genomic_DNA"/>
</dbReference>
<organism evidence="8 9">
    <name type="scientific">Phytophthora cactorum</name>
    <dbReference type="NCBI Taxonomy" id="29920"/>
    <lineage>
        <taxon>Eukaryota</taxon>
        <taxon>Sar</taxon>
        <taxon>Stramenopiles</taxon>
        <taxon>Oomycota</taxon>
        <taxon>Peronosporomycetes</taxon>
        <taxon>Peronosporales</taxon>
        <taxon>Peronosporaceae</taxon>
        <taxon>Phytophthora</taxon>
    </lineage>
</organism>
<feature type="region of interest" description="Disordered" evidence="1">
    <location>
        <begin position="494"/>
        <end position="518"/>
    </location>
</feature>
<feature type="region of interest" description="Disordered" evidence="1">
    <location>
        <begin position="534"/>
        <end position="573"/>
    </location>
</feature>
<dbReference type="EMBL" id="RCMI01000281">
    <property type="protein sequence ID" value="KAG2920240.1"/>
    <property type="molecule type" value="Genomic_DNA"/>
</dbReference>
<reference evidence="6" key="2">
    <citation type="submission" date="2018-05" db="EMBL/GenBank/DDBJ databases">
        <title>Effector identification in a new, highly contiguous assembly of the strawberry crown rot pathogen Phytophthora cactorum.</title>
        <authorList>
            <person name="Armitage A.D."/>
            <person name="Nellist C.F."/>
            <person name="Bates H."/>
            <person name="Vickerstaff R.J."/>
            <person name="Harrison R.J."/>
        </authorList>
    </citation>
    <scope>NUCLEOTIDE SEQUENCE</scope>
    <source>
        <strain evidence="3">15-7</strain>
        <strain evidence="4">4032</strain>
        <strain evidence="5">P415</strain>
        <strain evidence="6">P421</strain>
    </source>
</reference>
<dbReference type="InterPro" id="IPR032048">
    <property type="entry name" value="TGase_elicitor"/>
</dbReference>
<gene>
    <name evidence="7" type="ORF">JG687_00009225</name>
    <name evidence="8" type="ORF">PC110_g15309</name>
    <name evidence="3" type="ORF">PC113_g10994</name>
    <name evidence="4" type="ORF">PC115_g9884</name>
    <name evidence="5" type="ORF">PC118_g15121</name>
    <name evidence="6" type="ORF">PC129_g13349</name>
</gene>
<dbReference type="VEuPathDB" id="FungiDB:PC110_g15309"/>
<dbReference type="Pfam" id="PF16683">
    <property type="entry name" value="TGase_elicitor"/>
    <property type="match status" value="1"/>
</dbReference>
<feature type="compositionally biased region" description="Low complexity" evidence="1">
    <location>
        <begin position="537"/>
        <end position="548"/>
    </location>
</feature>
<dbReference type="EMBL" id="RCMG01000304">
    <property type="protein sequence ID" value="KAG2857101.1"/>
    <property type="molecule type" value="Genomic_DNA"/>
</dbReference>
<dbReference type="GO" id="GO:0016755">
    <property type="term" value="F:aminoacyltransferase activity"/>
    <property type="evidence" value="ECO:0007669"/>
    <property type="project" value="InterPro"/>
</dbReference>
<dbReference type="Proteomes" id="UP000688947">
    <property type="component" value="Unassembled WGS sequence"/>
</dbReference>
<keyword evidence="2" id="KW-0732">Signal</keyword>
<dbReference type="Proteomes" id="UP000760860">
    <property type="component" value="Unassembled WGS sequence"/>
</dbReference>
<feature type="signal peptide" evidence="2">
    <location>
        <begin position="1"/>
        <end position="24"/>
    </location>
</feature>